<dbReference type="Proteomes" id="UP000295274">
    <property type="component" value="Unassembled WGS sequence"/>
</dbReference>
<organism evidence="2 3">
    <name type="scientific">Maribacter caenipelagi</name>
    <dbReference type="NCBI Taxonomy" id="1447781"/>
    <lineage>
        <taxon>Bacteria</taxon>
        <taxon>Pseudomonadati</taxon>
        <taxon>Bacteroidota</taxon>
        <taxon>Flavobacteriia</taxon>
        <taxon>Flavobacteriales</taxon>
        <taxon>Flavobacteriaceae</taxon>
        <taxon>Maribacter</taxon>
    </lineage>
</organism>
<evidence type="ECO:0000313" key="2">
    <source>
        <dbReference type="EMBL" id="TDS17042.1"/>
    </source>
</evidence>
<keyword evidence="1" id="KW-0812">Transmembrane</keyword>
<accession>A0A4R7D9I9</accession>
<reference evidence="2 3" key="1">
    <citation type="submission" date="2019-03" db="EMBL/GenBank/DDBJ databases">
        <title>Genomic Encyclopedia of Type Strains, Phase III (KMG-III): the genomes of soil and plant-associated and newly described type strains.</title>
        <authorList>
            <person name="Whitman W."/>
        </authorList>
    </citation>
    <scope>NUCLEOTIDE SEQUENCE [LARGE SCALE GENOMIC DNA]</scope>
    <source>
        <strain evidence="2 3">CECT 8455</strain>
    </source>
</reference>
<proteinExistence type="predicted"/>
<evidence type="ECO:0000313" key="3">
    <source>
        <dbReference type="Proteomes" id="UP000295274"/>
    </source>
</evidence>
<protein>
    <submittedName>
        <fullName evidence="2">Uncharacterized protein</fullName>
    </submittedName>
</protein>
<keyword evidence="1" id="KW-0472">Membrane</keyword>
<dbReference type="AlphaFoldDB" id="A0A4R7D9I9"/>
<keyword evidence="3" id="KW-1185">Reference proteome</keyword>
<evidence type="ECO:0000256" key="1">
    <source>
        <dbReference type="SAM" id="Phobius"/>
    </source>
</evidence>
<keyword evidence="1" id="KW-1133">Transmembrane helix</keyword>
<comment type="caution">
    <text evidence="2">The sequence shown here is derived from an EMBL/GenBank/DDBJ whole genome shotgun (WGS) entry which is preliminary data.</text>
</comment>
<gene>
    <name evidence="2" type="ORF">DFQ03_1532</name>
</gene>
<dbReference type="EMBL" id="SNZW01000013">
    <property type="protein sequence ID" value="TDS17042.1"/>
    <property type="molecule type" value="Genomic_DNA"/>
</dbReference>
<feature type="transmembrane region" description="Helical" evidence="1">
    <location>
        <begin position="9"/>
        <end position="27"/>
    </location>
</feature>
<name>A0A4R7D9I9_9FLAO</name>
<sequence length="169" mass="20255">MENKTIKFVLKILTIFPSIFFLTYVLNGFDLKFWVFEIIISFMTSFGIVFWQLFDYEKYNEISYEDFLESKHSLSLENSEENWDQFNEMIKNPLLELEIIERTDEMLKVLIARKFIDSILTVRKTKDAIIVNIEKKFFSFLPDRAENYRTIQKLAKRSQQSKRISTSEA</sequence>
<feature type="transmembrane region" description="Helical" evidence="1">
    <location>
        <begin position="33"/>
        <end position="54"/>
    </location>
</feature>
<dbReference type="OrthoDB" id="1178555at2"/>
<dbReference type="RefSeq" id="WP_133672528.1">
    <property type="nucleotide sequence ID" value="NZ_SNZW01000013.1"/>
</dbReference>